<keyword evidence="2" id="KW-0813">Transport</keyword>
<dbReference type="InterPro" id="IPR011701">
    <property type="entry name" value="MFS"/>
</dbReference>
<dbReference type="AlphaFoldDB" id="A0A192B0Q6"/>
<dbReference type="PANTHER" id="PTHR43791:SF36">
    <property type="entry name" value="TRANSPORTER, PUTATIVE (AFU_ORTHOLOGUE AFUA_6G08340)-RELATED"/>
    <property type="match status" value="1"/>
</dbReference>
<evidence type="ECO:0000256" key="7">
    <source>
        <dbReference type="SAM" id="Phobius"/>
    </source>
</evidence>
<evidence type="ECO:0000256" key="2">
    <source>
        <dbReference type="ARBA" id="ARBA00022448"/>
    </source>
</evidence>
<dbReference type="GO" id="GO:0016020">
    <property type="term" value="C:membrane"/>
    <property type="evidence" value="ECO:0007669"/>
    <property type="project" value="UniProtKB-SubCell"/>
</dbReference>
<keyword evidence="9" id="KW-1185">Reference proteome</keyword>
<organism evidence="8 9">
    <name type="scientific">Pandoraea oxalativorans</name>
    <dbReference type="NCBI Taxonomy" id="573737"/>
    <lineage>
        <taxon>Bacteria</taxon>
        <taxon>Pseudomonadati</taxon>
        <taxon>Pseudomonadota</taxon>
        <taxon>Betaproteobacteria</taxon>
        <taxon>Burkholderiales</taxon>
        <taxon>Burkholderiaceae</taxon>
        <taxon>Pandoraea</taxon>
    </lineage>
</organism>
<evidence type="ECO:0000313" key="8">
    <source>
        <dbReference type="EMBL" id="ANJ86745.1"/>
    </source>
</evidence>
<evidence type="ECO:0000313" key="9">
    <source>
        <dbReference type="Proteomes" id="UP000035050"/>
    </source>
</evidence>
<keyword evidence="8" id="KW-0614">Plasmid</keyword>
<name>A0A192B0Q6_9BURK</name>
<evidence type="ECO:0000256" key="5">
    <source>
        <dbReference type="ARBA" id="ARBA00023136"/>
    </source>
</evidence>
<evidence type="ECO:0000256" key="6">
    <source>
        <dbReference type="SAM" id="MobiDB-lite"/>
    </source>
</evidence>
<dbReference type="Pfam" id="PF07690">
    <property type="entry name" value="MFS_1"/>
    <property type="match status" value="1"/>
</dbReference>
<evidence type="ECO:0000256" key="3">
    <source>
        <dbReference type="ARBA" id="ARBA00022692"/>
    </source>
</evidence>
<dbReference type="EMBL" id="CP011518">
    <property type="protein sequence ID" value="ANJ86745.1"/>
    <property type="molecule type" value="Genomic_DNA"/>
</dbReference>
<dbReference type="Proteomes" id="UP000035050">
    <property type="component" value="Plasmid pPO70-1"/>
</dbReference>
<dbReference type="KEGG" id="pox:MB84_31335"/>
<comment type="subcellular location">
    <subcellularLocation>
        <location evidence="1">Membrane</location>
        <topology evidence="1">Multi-pass membrane protein</topology>
    </subcellularLocation>
</comment>
<evidence type="ECO:0000256" key="4">
    <source>
        <dbReference type="ARBA" id="ARBA00022989"/>
    </source>
</evidence>
<sequence length="158" mass="17653">MHSALGFSDTVYGIGAGTFFFGNVLFEIPSNLLLPRVGARKTISRIMVLWGQSSTAMLFVRSAPMFYAPRFMLGVFEAGFAPGIIFLPDLLVSPNTHGPGNGDRHACRTDQRHDRRPSVDMGHGELLRRVRSGRVAVDVHRRRSAMHVFRHARIRPAR</sequence>
<dbReference type="PANTHER" id="PTHR43791">
    <property type="entry name" value="PERMEASE-RELATED"/>
    <property type="match status" value="1"/>
</dbReference>
<feature type="transmembrane region" description="Helical" evidence="7">
    <location>
        <begin position="12"/>
        <end position="34"/>
    </location>
</feature>
<dbReference type="Gene3D" id="1.20.1250.20">
    <property type="entry name" value="MFS general substrate transporter like domains"/>
    <property type="match status" value="1"/>
</dbReference>
<gene>
    <name evidence="8" type="ORF">MB84_31335</name>
</gene>
<reference evidence="8" key="1">
    <citation type="submission" date="2016-06" db="EMBL/GenBank/DDBJ databases">
        <title>Pandoraea oxalativorans DSM 23570 Genome Sequencing.</title>
        <authorList>
            <person name="Ee R."/>
            <person name="Lim Y.-L."/>
            <person name="Yong D."/>
            <person name="Yin W.-F."/>
            <person name="Chan K.-G."/>
        </authorList>
    </citation>
    <scope>NUCLEOTIDE SEQUENCE</scope>
    <source>
        <strain evidence="8">DSM 23570</strain>
        <plasmid evidence="8">pPO70-1</plasmid>
    </source>
</reference>
<feature type="compositionally biased region" description="Basic and acidic residues" evidence="6">
    <location>
        <begin position="102"/>
        <end position="119"/>
    </location>
</feature>
<protein>
    <recommendedName>
        <fullName evidence="10">Major facilitator superfamily (MFS) profile domain-containing protein</fullName>
    </recommendedName>
</protein>
<dbReference type="SUPFAM" id="SSF103473">
    <property type="entry name" value="MFS general substrate transporter"/>
    <property type="match status" value="1"/>
</dbReference>
<feature type="transmembrane region" description="Helical" evidence="7">
    <location>
        <begin position="46"/>
        <end position="67"/>
    </location>
</feature>
<evidence type="ECO:0000256" key="1">
    <source>
        <dbReference type="ARBA" id="ARBA00004141"/>
    </source>
</evidence>
<keyword evidence="5 7" id="KW-0472">Membrane</keyword>
<dbReference type="GO" id="GO:0022857">
    <property type="term" value="F:transmembrane transporter activity"/>
    <property type="evidence" value="ECO:0007669"/>
    <property type="project" value="InterPro"/>
</dbReference>
<dbReference type="InterPro" id="IPR036259">
    <property type="entry name" value="MFS_trans_sf"/>
</dbReference>
<keyword evidence="4 7" id="KW-1133">Transmembrane helix</keyword>
<proteinExistence type="predicted"/>
<keyword evidence="3 7" id="KW-0812">Transmembrane</keyword>
<evidence type="ECO:0008006" key="10">
    <source>
        <dbReference type="Google" id="ProtNLM"/>
    </source>
</evidence>
<feature type="region of interest" description="Disordered" evidence="6">
    <location>
        <begin position="97"/>
        <end position="119"/>
    </location>
</feature>
<accession>A0A192B0Q6</accession>
<geneLocation type="plasmid" evidence="8 9">
    <name>pPO70-1</name>
</geneLocation>